<dbReference type="InterPro" id="IPR001537">
    <property type="entry name" value="SpoU_MeTrfase"/>
</dbReference>
<feature type="domain" description="RNA 2-O ribose methyltransferase substrate binding" evidence="4">
    <location>
        <begin position="5"/>
        <end position="78"/>
    </location>
</feature>
<name>A0A4Y1ZEZ5_9BACL</name>
<dbReference type="GO" id="GO:0005829">
    <property type="term" value="C:cytosol"/>
    <property type="evidence" value="ECO:0007669"/>
    <property type="project" value="TreeGrafter"/>
</dbReference>
<keyword evidence="2 5" id="KW-0489">Methyltransferase</keyword>
<gene>
    <name evidence="5" type="ORF">NBRC111894_3316</name>
</gene>
<keyword evidence="3 5" id="KW-0808">Transferase</keyword>
<dbReference type="EC" id="2.1.1.-" evidence="5"/>
<evidence type="ECO:0000256" key="1">
    <source>
        <dbReference type="ARBA" id="ARBA00007228"/>
    </source>
</evidence>
<evidence type="ECO:0000313" key="6">
    <source>
        <dbReference type="Proteomes" id="UP000319716"/>
    </source>
</evidence>
<evidence type="ECO:0000256" key="2">
    <source>
        <dbReference type="ARBA" id="ARBA00022603"/>
    </source>
</evidence>
<comment type="similarity">
    <text evidence="1">Belongs to the class IV-like SAM-binding methyltransferase superfamily. RNA methyltransferase TrmH family.</text>
</comment>
<dbReference type="EMBL" id="BEXB01000032">
    <property type="protein sequence ID" value="GAY77762.1"/>
    <property type="molecule type" value="Genomic_DNA"/>
</dbReference>
<dbReference type="Proteomes" id="UP000319716">
    <property type="component" value="Unassembled WGS sequence"/>
</dbReference>
<dbReference type="AlphaFoldDB" id="A0A4Y1ZEZ5"/>
<sequence length="248" mass="27259">MSDEWIIGRHPVSEAVRSGREINKVWLNKEGRGLGDLLDLIKSRGIAFQFVPKKKLDQLSKSTQHQGVVASIAAYRYAEIDDLFALAVRREEQPFFMMLDNVEDPHNLGSILRTADASGCHGIIIPKRRSVGLTSVVAKASTGAIEYVPVARVANLARTIDALKKQGVWFAGTAADGSEDYRSADFTMPLCLVIGNEGAGMSQLIRKKCDFLIRLPMKGKVTSLNASVAASLLMYEVLRRRESKDDAP</sequence>
<dbReference type="PANTHER" id="PTHR46429">
    <property type="entry name" value="23S RRNA (GUANOSINE-2'-O-)-METHYLTRANSFERASE RLMB"/>
    <property type="match status" value="1"/>
</dbReference>
<dbReference type="PANTHER" id="PTHR46429:SF1">
    <property type="entry name" value="23S RRNA (GUANOSINE-2'-O-)-METHYLTRANSFERASE RLMB"/>
    <property type="match status" value="1"/>
</dbReference>
<evidence type="ECO:0000259" key="4">
    <source>
        <dbReference type="SMART" id="SM00967"/>
    </source>
</evidence>
<proteinExistence type="inferred from homology"/>
<dbReference type="SUPFAM" id="SSF75217">
    <property type="entry name" value="alpha/beta knot"/>
    <property type="match status" value="1"/>
</dbReference>
<reference evidence="5 6" key="1">
    <citation type="submission" date="2017-11" db="EMBL/GenBank/DDBJ databases">
        <title>Draft Genome Sequence of Sporolactobacillus inulinus NBRC 111894 Isolated from Koso, a Japanese Sugar-Vegetable Fermented Beverage.</title>
        <authorList>
            <person name="Chiou T.Y."/>
            <person name="Oshima K."/>
            <person name="Suda W."/>
            <person name="Hattori M."/>
            <person name="Takahashi T."/>
        </authorList>
    </citation>
    <scope>NUCLEOTIDE SEQUENCE [LARGE SCALE GENOMIC DNA]</scope>
    <source>
        <strain evidence="5 6">NBRC111894</strain>
    </source>
</reference>
<dbReference type="GO" id="GO:0008173">
    <property type="term" value="F:RNA methyltransferase activity"/>
    <property type="evidence" value="ECO:0007669"/>
    <property type="project" value="InterPro"/>
</dbReference>
<evidence type="ECO:0000313" key="5">
    <source>
        <dbReference type="EMBL" id="GAY77762.1"/>
    </source>
</evidence>
<dbReference type="GO" id="GO:0006396">
    <property type="term" value="P:RNA processing"/>
    <property type="evidence" value="ECO:0007669"/>
    <property type="project" value="InterPro"/>
</dbReference>
<dbReference type="SMART" id="SM00967">
    <property type="entry name" value="SpoU_sub_bind"/>
    <property type="match status" value="1"/>
</dbReference>
<dbReference type="InterPro" id="IPR029064">
    <property type="entry name" value="Ribosomal_eL30-like_sf"/>
</dbReference>
<dbReference type="InterPro" id="IPR029028">
    <property type="entry name" value="Alpha/beta_knot_MTases"/>
</dbReference>
<dbReference type="InterPro" id="IPR004441">
    <property type="entry name" value="rRNA_MeTrfase_TrmH"/>
</dbReference>
<organism evidence="5 6">
    <name type="scientific">Sporolactobacillus inulinus</name>
    <dbReference type="NCBI Taxonomy" id="2078"/>
    <lineage>
        <taxon>Bacteria</taxon>
        <taxon>Bacillati</taxon>
        <taxon>Bacillota</taxon>
        <taxon>Bacilli</taxon>
        <taxon>Bacillales</taxon>
        <taxon>Sporolactobacillaceae</taxon>
        <taxon>Sporolactobacillus</taxon>
    </lineage>
</organism>
<dbReference type="GO" id="GO:0032259">
    <property type="term" value="P:methylation"/>
    <property type="evidence" value="ECO:0007669"/>
    <property type="project" value="UniProtKB-KW"/>
</dbReference>
<dbReference type="Gene3D" id="3.40.1280.10">
    <property type="match status" value="1"/>
</dbReference>
<dbReference type="GO" id="GO:0003723">
    <property type="term" value="F:RNA binding"/>
    <property type="evidence" value="ECO:0007669"/>
    <property type="project" value="InterPro"/>
</dbReference>
<comment type="caution">
    <text evidence="5">The sequence shown here is derived from an EMBL/GenBank/DDBJ whole genome shotgun (WGS) entry which is preliminary data.</text>
</comment>
<protein>
    <submittedName>
        <fullName evidence="5">23S rRNA (Guanosine-2'-O-)-methyltransferase rlmB</fullName>
        <ecNumber evidence="5">2.1.1.-</ecNumber>
    </submittedName>
</protein>
<dbReference type="RefSeq" id="WP_262393096.1">
    <property type="nucleotide sequence ID" value="NZ_BEXB01000032.1"/>
</dbReference>
<dbReference type="Pfam" id="PF00588">
    <property type="entry name" value="SpoU_methylase"/>
    <property type="match status" value="1"/>
</dbReference>
<dbReference type="NCBIfam" id="TIGR00186">
    <property type="entry name" value="rRNA_methyl_3"/>
    <property type="match status" value="1"/>
</dbReference>
<dbReference type="InterPro" id="IPR013123">
    <property type="entry name" value="SpoU_subst-bd"/>
</dbReference>
<dbReference type="Gene3D" id="3.30.1330.30">
    <property type="match status" value="1"/>
</dbReference>
<dbReference type="FunFam" id="3.40.1280.10:FF:000008">
    <property type="entry name" value="Group 3 RNA methyltransferase TrmH"/>
    <property type="match status" value="1"/>
</dbReference>
<dbReference type="CDD" id="cd18103">
    <property type="entry name" value="SpoU-like_RlmB"/>
    <property type="match status" value="1"/>
</dbReference>
<dbReference type="SUPFAM" id="SSF55315">
    <property type="entry name" value="L30e-like"/>
    <property type="match status" value="1"/>
</dbReference>
<accession>A0A4Y1ZEZ5</accession>
<evidence type="ECO:0000256" key="3">
    <source>
        <dbReference type="ARBA" id="ARBA00022679"/>
    </source>
</evidence>
<dbReference type="InterPro" id="IPR029026">
    <property type="entry name" value="tRNA_m1G_MTases_N"/>
</dbReference>
<dbReference type="Pfam" id="PF08032">
    <property type="entry name" value="SpoU_sub_bind"/>
    <property type="match status" value="1"/>
</dbReference>